<dbReference type="AlphaFoldDB" id="A0A0T6B9J9"/>
<feature type="region of interest" description="Disordered" evidence="6">
    <location>
        <begin position="14"/>
        <end position="33"/>
    </location>
</feature>
<accession>A0A0T6B9J9</accession>
<dbReference type="OrthoDB" id="25414at2759"/>
<dbReference type="PROSITE" id="PS00478">
    <property type="entry name" value="LIM_DOMAIN_1"/>
    <property type="match status" value="1"/>
</dbReference>
<evidence type="ECO:0000256" key="4">
    <source>
        <dbReference type="ARBA" id="ARBA00023038"/>
    </source>
</evidence>
<dbReference type="Gene3D" id="2.10.110.10">
    <property type="entry name" value="Cysteine Rich Protein"/>
    <property type="match status" value="1"/>
</dbReference>
<evidence type="ECO:0000259" key="7">
    <source>
        <dbReference type="PROSITE" id="PS50023"/>
    </source>
</evidence>
<keyword evidence="2" id="KW-0677">Repeat</keyword>
<feature type="compositionally biased region" description="Low complexity" evidence="6">
    <location>
        <begin position="15"/>
        <end position="28"/>
    </location>
</feature>
<name>A0A0T6B9J9_9SCAR</name>
<reference evidence="8 9" key="1">
    <citation type="submission" date="2015-09" db="EMBL/GenBank/DDBJ databases">
        <title>Draft genome of the scarab beetle Oryctes borbonicus.</title>
        <authorList>
            <person name="Meyer J.M."/>
            <person name="Markov G.V."/>
            <person name="Baskaran P."/>
            <person name="Herrmann M."/>
            <person name="Sommer R.J."/>
            <person name="Roedelsperger C."/>
        </authorList>
    </citation>
    <scope>NUCLEOTIDE SEQUENCE [LARGE SCALE GENOMIC DNA]</scope>
    <source>
        <strain evidence="8">OB123</strain>
        <tissue evidence="8">Whole animal</tissue>
    </source>
</reference>
<evidence type="ECO:0000256" key="5">
    <source>
        <dbReference type="PROSITE-ProRule" id="PRU00125"/>
    </source>
</evidence>
<evidence type="ECO:0000256" key="2">
    <source>
        <dbReference type="ARBA" id="ARBA00022737"/>
    </source>
</evidence>
<dbReference type="GO" id="GO:0005925">
    <property type="term" value="C:focal adhesion"/>
    <property type="evidence" value="ECO:0007669"/>
    <property type="project" value="TreeGrafter"/>
</dbReference>
<feature type="non-terminal residue" evidence="8">
    <location>
        <position position="111"/>
    </location>
</feature>
<dbReference type="Pfam" id="PF00412">
    <property type="entry name" value="LIM"/>
    <property type="match status" value="1"/>
</dbReference>
<keyword evidence="4 5" id="KW-0440">LIM domain</keyword>
<evidence type="ECO:0000313" key="9">
    <source>
        <dbReference type="Proteomes" id="UP000051574"/>
    </source>
</evidence>
<proteinExistence type="predicted"/>
<gene>
    <name evidence="8" type="ORF">AMK59_1861</name>
</gene>
<dbReference type="PANTHER" id="PTHR24207:SF2">
    <property type="entry name" value="ZYX102 PROTEIN"/>
    <property type="match status" value="1"/>
</dbReference>
<dbReference type="GO" id="GO:0098609">
    <property type="term" value="P:cell-cell adhesion"/>
    <property type="evidence" value="ECO:0007669"/>
    <property type="project" value="TreeGrafter"/>
</dbReference>
<dbReference type="SMART" id="SM00132">
    <property type="entry name" value="LIM"/>
    <property type="match status" value="1"/>
</dbReference>
<protein>
    <submittedName>
        <fullName evidence="8">LIM domain containing protein</fullName>
    </submittedName>
</protein>
<comment type="caution">
    <text evidence="8">The sequence shown here is derived from an EMBL/GenBank/DDBJ whole genome shotgun (WGS) entry which is preliminary data.</text>
</comment>
<keyword evidence="9" id="KW-1185">Reference proteome</keyword>
<keyword evidence="1 5" id="KW-0479">Metal-binding</keyword>
<evidence type="ECO:0000256" key="3">
    <source>
        <dbReference type="ARBA" id="ARBA00022833"/>
    </source>
</evidence>
<evidence type="ECO:0000256" key="1">
    <source>
        <dbReference type="ARBA" id="ARBA00022723"/>
    </source>
</evidence>
<dbReference type="PANTHER" id="PTHR24207">
    <property type="entry name" value="ZYX102 PROTEIN"/>
    <property type="match status" value="1"/>
</dbReference>
<sequence>MSSRSNYSLYAPYVSSGSHMSGPSQSASRIGGAKEQEVDALTDLLVQGMENEPEGDCYGICVKCREKIVGENSGCTAMEQIYHTKCFTCHHCAINLEGKPFYALDGKPYCE</sequence>
<dbReference type="SUPFAM" id="SSF57716">
    <property type="entry name" value="Glucocorticoid receptor-like (DNA-binding domain)"/>
    <property type="match status" value="2"/>
</dbReference>
<evidence type="ECO:0000313" key="8">
    <source>
        <dbReference type="EMBL" id="KRT84002.1"/>
    </source>
</evidence>
<organism evidence="8 9">
    <name type="scientific">Oryctes borbonicus</name>
    <dbReference type="NCBI Taxonomy" id="1629725"/>
    <lineage>
        <taxon>Eukaryota</taxon>
        <taxon>Metazoa</taxon>
        <taxon>Ecdysozoa</taxon>
        <taxon>Arthropoda</taxon>
        <taxon>Hexapoda</taxon>
        <taxon>Insecta</taxon>
        <taxon>Pterygota</taxon>
        <taxon>Neoptera</taxon>
        <taxon>Endopterygota</taxon>
        <taxon>Coleoptera</taxon>
        <taxon>Polyphaga</taxon>
        <taxon>Scarabaeiformia</taxon>
        <taxon>Scarabaeidae</taxon>
        <taxon>Dynastinae</taxon>
        <taxon>Oryctes</taxon>
    </lineage>
</organism>
<feature type="domain" description="LIM zinc-binding" evidence="7">
    <location>
        <begin position="59"/>
        <end position="111"/>
    </location>
</feature>
<dbReference type="InterPro" id="IPR001781">
    <property type="entry name" value="Znf_LIM"/>
</dbReference>
<dbReference type="EMBL" id="LJIG01002938">
    <property type="protein sequence ID" value="KRT84002.1"/>
    <property type="molecule type" value="Genomic_DNA"/>
</dbReference>
<dbReference type="Proteomes" id="UP000051574">
    <property type="component" value="Unassembled WGS sequence"/>
</dbReference>
<dbReference type="GO" id="GO:0046872">
    <property type="term" value="F:metal ion binding"/>
    <property type="evidence" value="ECO:0007669"/>
    <property type="project" value="UniProtKB-KW"/>
</dbReference>
<dbReference type="GO" id="GO:0001725">
    <property type="term" value="C:stress fiber"/>
    <property type="evidence" value="ECO:0007669"/>
    <property type="project" value="TreeGrafter"/>
</dbReference>
<evidence type="ECO:0000256" key="6">
    <source>
        <dbReference type="SAM" id="MobiDB-lite"/>
    </source>
</evidence>
<dbReference type="PROSITE" id="PS50023">
    <property type="entry name" value="LIM_DOMAIN_2"/>
    <property type="match status" value="1"/>
</dbReference>
<dbReference type="FunFam" id="2.10.110.10:FF:000109">
    <property type="entry name" value="Lipoma preferred partner"/>
    <property type="match status" value="1"/>
</dbReference>
<keyword evidence="3 5" id="KW-0862">Zinc</keyword>